<evidence type="ECO:0000313" key="6">
    <source>
        <dbReference type="Proteomes" id="UP000612456"/>
    </source>
</evidence>
<dbReference type="GO" id="GO:0016407">
    <property type="term" value="F:acetyltransferase activity"/>
    <property type="evidence" value="ECO:0007669"/>
    <property type="project" value="TreeGrafter"/>
</dbReference>
<dbReference type="InterPro" id="IPR023213">
    <property type="entry name" value="CAT-like_dom_sf"/>
</dbReference>
<sequence>MEQRIYWIPMLDFVIQAVGRTLRQVPQVNVSFCTEPGGSYILEHQEVHIGLAVSKPDGLVVPVIRHADQLSLVEIAKQRHILVGKAKAGTLSAGEMTGGTFTISSLASFEIAEFTALINPPEAGILAVGMALKIPVVVGDAIEAATMMDLNAAFDHRPLDGSDGARFMQLLTRQLQSDRWKLV</sequence>
<gene>
    <name evidence="5" type="ORF">GCM10010911_01750</name>
</gene>
<dbReference type="SUPFAM" id="SSF52777">
    <property type="entry name" value="CoA-dependent acyltransferases"/>
    <property type="match status" value="1"/>
</dbReference>
<accession>A0A916YJ99</accession>
<evidence type="ECO:0000256" key="3">
    <source>
        <dbReference type="ARBA" id="ARBA00023315"/>
    </source>
</evidence>
<organism evidence="5 6">
    <name type="scientific">Paenibacillus nasutitermitis</name>
    <dbReference type="NCBI Taxonomy" id="1652958"/>
    <lineage>
        <taxon>Bacteria</taxon>
        <taxon>Bacillati</taxon>
        <taxon>Bacillota</taxon>
        <taxon>Bacilli</taxon>
        <taxon>Bacillales</taxon>
        <taxon>Paenibacillaceae</taxon>
        <taxon>Paenibacillus</taxon>
    </lineage>
</organism>
<keyword evidence="2" id="KW-0808">Transferase</keyword>
<evidence type="ECO:0000313" key="5">
    <source>
        <dbReference type="EMBL" id="GGD47871.1"/>
    </source>
</evidence>
<dbReference type="Gene3D" id="3.30.559.10">
    <property type="entry name" value="Chloramphenicol acetyltransferase-like domain"/>
    <property type="match status" value="1"/>
</dbReference>
<dbReference type="RefSeq" id="WP_188988229.1">
    <property type="nucleotide sequence ID" value="NZ_BMHP01000001.1"/>
</dbReference>
<dbReference type="Proteomes" id="UP000612456">
    <property type="component" value="Unassembled WGS sequence"/>
</dbReference>
<dbReference type="PANTHER" id="PTHR43178">
    <property type="entry name" value="DIHYDROLIPOAMIDE ACETYLTRANSFERASE COMPONENT OF PYRUVATE DEHYDROGENASE COMPLEX"/>
    <property type="match status" value="1"/>
</dbReference>
<keyword evidence="3" id="KW-0012">Acyltransferase</keyword>
<reference evidence="5" key="2">
    <citation type="submission" date="2020-09" db="EMBL/GenBank/DDBJ databases">
        <authorList>
            <person name="Sun Q."/>
            <person name="Zhou Y."/>
        </authorList>
    </citation>
    <scope>NUCLEOTIDE SEQUENCE</scope>
    <source>
        <strain evidence="5">CGMCC 1.15178</strain>
    </source>
</reference>
<reference evidence="5" key="1">
    <citation type="journal article" date="2014" name="Int. J. Syst. Evol. Microbiol.">
        <title>Complete genome sequence of Corynebacterium casei LMG S-19264T (=DSM 44701T), isolated from a smear-ripened cheese.</title>
        <authorList>
            <consortium name="US DOE Joint Genome Institute (JGI-PGF)"/>
            <person name="Walter F."/>
            <person name="Albersmeier A."/>
            <person name="Kalinowski J."/>
            <person name="Ruckert C."/>
        </authorList>
    </citation>
    <scope>NUCLEOTIDE SEQUENCE</scope>
    <source>
        <strain evidence="5">CGMCC 1.15178</strain>
    </source>
</reference>
<keyword evidence="6" id="KW-1185">Reference proteome</keyword>
<dbReference type="EMBL" id="BMHP01000001">
    <property type="protein sequence ID" value="GGD47871.1"/>
    <property type="molecule type" value="Genomic_DNA"/>
</dbReference>
<name>A0A916YJ99_9BACL</name>
<protein>
    <recommendedName>
        <fullName evidence="4">2-oxoacid dehydrogenase acyltransferase catalytic domain-containing protein</fullName>
    </recommendedName>
</protein>
<dbReference type="GO" id="GO:0031405">
    <property type="term" value="F:lipoic acid binding"/>
    <property type="evidence" value="ECO:0007669"/>
    <property type="project" value="TreeGrafter"/>
</dbReference>
<feature type="domain" description="2-oxoacid dehydrogenase acyltransferase catalytic" evidence="4">
    <location>
        <begin position="8"/>
        <end position="176"/>
    </location>
</feature>
<dbReference type="InterPro" id="IPR001078">
    <property type="entry name" value="2-oxoacid_DH_actylTfrase"/>
</dbReference>
<dbReference type="GO" id="GO:0005737">
    <property type="term" value="C:cytoplasm"/>
    <property type="evidence" value="ECO:0007669"/>
    <property type="project" value="TreeGrafter"/>
</dbReference>
<evidence type="ECO:0000259" key="4">
    <source>
        <dbReference type="Pfam" id="PF00198"/>
    </source>
</evidence>
<evidence type="ECO:0000256" key="2">
    <source>
        <dbReference type="ARBA" id="ARBA00022679"/>
    </source>
</evidence>
<dbReference type="PANTHER" id="PTHR43178:SF5">
    <property type="entry name" value="LIPOAMIDE ACYLTRANSFERASE COMPONENT OF BRANCHED-CHAIN ALPHA-KETO ACID DEHYDROGENASE COMPLEX, MITOCHONDRIAL"/>
    <property type="match status" value="1"/>
</dbReference>
<evidence type="ECO:0000256" key="1">
    <source>
        <dbReference type="ARBA" id="ARBA00001938"/>
    </source>
</evidence>
<dbReference type="InterPro" id="IPR050743">
    <property type="entry name" value="2-oxoacid_DH_E2_comp"/>
</dbReference>
<comment type="cofactor">
    <cofactor evidence="1">
        <name>(R)-lipoate</name>
        <dbReference type="ChEBI" id="CHEBI:83088"/>
    </cofactor>
</comment>
<proteinExistence type="predicted"/>
<dbReference type="Pfam" id="PF00198">
    <property type="entry name" value="2-oxoacid_dh"/>
    <property type="match status" value="1"/>
</dbReference>
<dbReference type="AlphaFoldDB" id="A0A916YJ99"/>
<comment type="caution">
    <text evidence="5">The sequence shown here is derived from an EMBL/GenBank/DDBJ whole genome shotgun (WGS) entry which is preliminary data.</text>
</comment>